<sequence length="539" mass="61383">MIVVDNSEEGESDEEEKEIKRANWVERLMEIRRRWANRQQLDSVDREVRDENENGVCDCDVDESGWKMLPFSSNANNGEECCYVSTNPNFSGIQNTQNTETPNINTENPNSNTETQLNITQRSLVVFDSDIEPHFEYHPESDIGDDSNVSLVDSIGDAEDVNDDETVDPNSGEIGGYHSSDEKNGVTRMVRYCIQHEWKPNPNGSISLREGQVFRNAKVVKDVVRRYDIQQGFQLKRVKNDLCRFICECFNDACDWRIHVSTLTDGRTFMIWSISGGHIQCRRGKSNKEAIALWIASVISNTVNSNLTVSARILKNDLLEQYGVECSSQSIYRAKKLVLKTLSADHIVSFAQIRKYGNILVEMNPGNLAKIKDDRDKPIFTLMEIIRRKVMVRLSEKWVKGEKLSDTITPTARKRLNKAENDGRNLIVYHGKGQYHETCDSYGQRCLVKLSEMSCDCGVWQINGLPYAHAAAVINYQGHSTHEYTNWYYSKEAFKLTYSGSINPIPDPAMWPDVEGAPPDPPKKRNFVGRPKKSRKKSS</sequence>
<evidence type="ECO:0000256" key="1">
    <source>
        <dbReference type="SAM" id="MobiDB-lite"/>
    </source>
</evidence>
<accession>A0AAD5J0L7</accession>
<dbReference type="AlphaFoldDB" id="A0AAD5J0L7"/>
<proteinExistence type="predicted"/>
<evidence type="ECO:0000313" key="3">
    <source>
        <dbReference type="EMBL" id="KAI9181589.1"/>
    </source>
</evidence>
<dbReference type="PANTHER" id="PTHR31973:SF187">
    <property type="entry name" value="MUTATOR TRANSPOSASE MUDRA PROTEIN"/>
    <property type="match status" value="1"/>
</dbReference>
<protein>
    <recommendedName>
        <fullName evidence="2">Zinc finger PMZ-type domain-containing protein</fullName>
    </recommendedName>
</protein>
<feature type="domain" description="Zinc finger PMZ-type" evidence="2">
    <location>
        <begin position="453"/>
        <end position="480"/>
    </location>
</feature>
<dbReference type="InterPro" id="IPR006564">
    <property type="entry name" value="Znf_PMZ"/>
</dbReference>
<reference evidence="3" key="2">
    <citation type="submission" date="2023-02" db="EMBL/GenBank/DDBJ databases">
        <authorList>
            <person name="Swenson N.G."/>
            <person name="Wegrzyn J.L."/>
            <person name="Mcevoy S.L."/>
        </authorList>
    </citation>
    <scope>NUCLEOTIDE SEQUENCE</scope>
    <source>
        <strain evidence="3">91603</strain>
        <tissue evidence="3">Leaf</tissue>
    </source>
</reference>
<feature type="region of interest" description="Disordered" evidence="1">
    <location>
        <begin position="509"/>
        <end position="539"/>
    </location>
</feature>
<evidence type="ECO:0000259" key="2">
    <source>
        <dbReference type="SMART" id="SM00575"/>
    </source>
</evidence>
<evidence type="ECO:0000313" key="4">
    <source>
        <dbReference type="Proteomes" id="UP001064489"/>
    </source>
</evidence>
<dbReference type="EMBL" id="JAJSOW010000101">
    <property type="protein sequence ID" value="KAI9181589.1"/>
    <property type="molecule type" value="Genomic_DNA"/>
</dbReference>
<organism evidence="3 4">
    <name type="scientific">Acer negundo</name>
    <name type="common">Box elder</name>
    <dbReference type="NCBI Taxonomy" id="4023"/>
    <lineage>
        <taxon>Eukaryota</taxon>
        <taxon>Viridiplantae</taxon>
        <taxon>Streptophyta</taxon>
        <taxon>Embryophyta</taxon>
        <taxon>Tracheophyta</taxon>
        <taxon>Spermatophyta</taxon>
        <taxon>Magnoliopsida</taxon>
        <taxon>eudicotyledons</taxon>
        <taxon>Gunneridae</taxon>
        <taxon>Pentapetalae</taxon>
        <taxon>rosids</taxon>
        <taxon>malvids</taxon>
        <taxon>Sapindales</taxon>
        <taxon>Sapindaceae</taxon>
        <taxon>Hippocastanoideae</taxon>
        <taxon>Acereae</taxon>
        <taxon>Acer</taxon>
    </lineage>
</organism>
<dbReference type="PANTHER" id="PTHR31973">
    <property type="entry name" value="POLYPROTEIN, PUTATIVE-RELATED"/>
    <property type="match status" value="1"/>
</dbReference>
<feature type="compositionally biased region" description="Basic residues" evidence="1">
    <location>
        <begin position="524"/>
        <end position="539"/>
    </location>
</feature>
<dbReference type="SMART" id="SM00575">
    <property type="entry name" value="ZnF_PMZ"/>
    <property type="match status" value="1"/>
</dbReference>
<dbReference type="GO" id="GO:0008270">
    <property type="term" value="F:zinc ion binding"/>
    <property type="evidence" value="ECO:0007669"/>
    <property type="project" value="InterPro"/>
</dbReference>
<dbReference type="Proteomes" id="UP001064489">
    <property type="component" value="Chromosome 4"/>
</dbReference>
<comment type="caution">
    <text evidence="3">The sequence shown here is derived from an EMBL/GenBank/DDBJ whole genome shotgun (WGS) entry which is preliminary data.</text>
</comment>
<gene>
    <name evidence="3" type="ORF">LWI28_016467</name>
</gene>
<dbReference type="Pfam" id="PF03108">
    <property type="entry name" value="DBD_Tnp_Mut"/>
    <property type="match status" value="1"/>
</dbReference>
<reference evidence="3" key="1">
    <citation type="journal article" date="2022" name="Plant J.">
        <title>Strategies of tolerance reflected in two North American maple genomes.</title>
        <authorList>
            <person name="McEvoy S.L."/>
            <person name="Sezen U.U."/>
            <person name="Trouern-Trend A."/>
            <person name="McMahon S.M."/>
            <person name="Schaberg P.G."/>
            <person name="Yang J."/>
            <person name="Wegrzyn J.L."/>
            <person name="Swenson N.G."/>
        </authorList>
    </citation>
    <scope>NUCLEOTIDE SEQUENCE</scope>
    <source>
        <strain evidence="3">91603</strain>
    </source>
</reference>
<feature type="region of interest" description="Disordered" evidence="1">
    <location>
        <begin position="159"/>
        <end position="182"/>
    </location>
</feature>
<keyword evidence="4" id="KW-1185">Reference proteome</keyword>
<name>A0AAD5J0L7_ACENE</name>
<dbReference type="InterPro" id="IPR004332">
    <property type="entry name" value="Transposase_MuDR"/>
</dbReference>